<reference evidence="1 2" key="1">
    <citation type="journal article" date="2015" name="Fungal Genet. Biol.">
        <title>Evolution of novel wood decay mechanisms in Agaricales revealed by the genome sequences of Fistulina hepatica and Cylindrobasidium torrendii.</title>
        <authorList>
            <person name="Floudas D."/>
            <person name="Held B.W."/>
            <person name="Riley R."/>
            <person name="Nagy L.G."/>
            <person name="Koehler G."/>
            <person name="Ransdell A.S."/>
            <person name="Younus H."/>
            <person name="Chow J."/>
            <person name="Chiniquy J."/>
            <person name="Lipzen A."/>
            <person name="Tritt A."/>
            <person name="Sun H."/>
            <person name="Haridas S."/>
            <person name="LaButti K."/>
            <person name="Ohm R.A."/>
            <person name="Kues U."/>
            <person name="Blanchette R.A."/>
            <person name="Grigoriev I.V."/>
            <person name="Minto R.E."/>
            <person name="Hibbett D.S."/>
        </authorList>
    </citation>
    <scope>NUCLEOTIDE SEQUENCE [LARGE SCALE GENOMIC DNA]</scope>
    <source>
        <strain evidence="1 2">ATCC 64428</strain>
    </source>
</reference>
<keyword evidence="2" id="KW-1185">Reference proteome</keyword>
<proteinExistence type="predicted"/>
<accession>A0A0D7AA92</accession>
<evidence type="ECO:0000313" key="1">
    <source>
        <dbReference type="EMBL" id="KIY47309.1"/>
    </source>
</evidence>
<organism evidence="1 2">
    <name type="scientific">Fistulina hepatica ATCC 64428</name>
    <dbReference type="NCBI Taxonomy" id="1128425"/>
    <lineage>
        <taxon>Eukaryota</taxon>
        <taxon>Fungi</taxon>
        <taxon>Dikarya</taxon>
        <taxon>Basidiomycota</taxon>
        <taxon>Agaricomycotina</taxon>
        <taxon>Agaricomycetes</taxon>
        <taxon>Agaricomycetidae</taxon>
        <taxon>Agaricales</taxon>
        <taxon>Fistulinaceae</taxon>
        <taxon>Fistulina</taxon>
    </lineage>
</organism>
<name>A0A0D7AA92_9AGAR</name>
<dbReference type="Proteomes" id="UP000054144">
    <property type="component" value="Unassembled WGS sequence"/>
</dbReference>
<dbReference type="AlphaFoldDB" id="A0A0D7AA92"/>
<sequence>MSNRPLHAEAAMPHVSRSRALQAFDTAPAITQNSKFKSHPPMKNPVVLHIKALTAMFREKEGTDWLESLKGSCELHTLMRSYIETAADLRRQMNADPADPDKFDVERFKRVVDCMNTHADDPCDRELVALRELDYVMFYQCAWKQLVEWMQEGQPCTRRALDIWSIPWPVLSSSAATDPSPPSKFSTMAFIQSPDDITREGVKAFLEHPQRQGNLRLRCLEDLARAELPRFEQSNIRLCIFPFLPADKHCCAIECAYKVRAILKEFLPQHPESM</sequence>
<dbReference type="EMBL" id="KN881952">
    <property type="protein sequence ID" value="KIY47309.1"/>
    <property type="molecule type" value="Genomic_DNA"/>
</dbReference>
<evidence type="ECO:0000313" key="2">
    <source>
        <dbReference type="Proteomes" id="UP000054144"/>
    </source>
</evidence>
<protein>
    <submittedName>
        <fullName evidence="1">Uncharacterized protein</fullName>
    </submittedName>
</protein>
<gene>
    <name evidence="1" type="ORF">FISHEDRAFT_74763</name>
</gene>